<accession>A0ABX0TTT5</accession>
<feature type="chain" id="PRO_5046010746" description="DUF2490 domain-containing protein" evidence="1">
    <location>
        <begin position="20"/>
        <end position="224"/>
    </location>
</feature>
<feature type="signal peptide" evidence="1">
    <location>
        <begin position="1"/>
        <end position="19"/>
    </location>
</feature>
<dbReference type="RefSeq" id="WP_167072067.1">
    <property type="nucleotide sequence ID" value="NZ_JAAOZC010000002.1"/>
</dbReference>
<organism evidence="2 3">
    <name type="scientific">Sphingomonas vulcanisoli</name>
    <dbReference type="NCBI Taxonomy" id="1658060"/>
    <lineage>
        <taxon>Bacteria</taxon>
        <taxon>Pseudomonadati</taxon>
        <taxon>Pseudomonadota</taxon>
        <taxon>Alphaproteobacteria</taxon>
        <taxon>Sphingomonadales</taxon>
        <taxon>Sphingomonadaceae</taxon>
        <taxon>Sphingomonas</taxon>
    </lineage>
</organism>
<gene>
    <name evidence="2" type="ORF">FHS31_000776</name>
</gene>
<evidence type="ECO:0000313" key="2">
    <source>
        <dbReference type="EMBL" id="NIJ07180.1"/>
    </source>
</evidence>
<reference evidence="2 3" key="1">
    <citation type="submission" date="2020-03" db="EMBL/GenBank/DDBJ databases">
        <title>Genomic Encyclopedia of Type Strains, Phase III (KMG-III): the genomes of soil and plant-associated and newly described type strains.</title>
        <authorList>
            <person name="Whitman W."/>
        </authorList>
    </citation>
    <scope>NUCLEOTIDE SEQUENCE [LARGE SCALE GENOMIC DNA]</scope>
    <source>
        <strain evidence="2 3">CECT 8804</strain>
    </source>
</reference>
<dbReference type="InterPro" id="IPR019619">
    <property type="entry name" value="DUF2490"/>
</dbReference>
<keyword evidence="1" id="KW-0732">Signal</keyword>
<keyword evidence="3" id="KW-1185">Reference proteome</keyword>
<proteinExistence type="predicted"/>
<dbReference type="EMBL" id="JAAOZC010000002">
    <property type="protein sequence ID" value="NIJ07180.1"/>
    <property type="molecule type" value="Genomic_DNA"/>
</dbReference>
<evidence type="ECO:0008006" key="4">
    <source>
        <dbReference type="Google" id="ProtNLM"/>
    </source>
</evidence>
<dbReference type="Proteomes" id="UP000727456">
    <property type="component" value="Unassembled WGS sequence"/>
</dbReference>
<evidence type="ECO:0000313" key="3">
    <source>
        <dbReference type="Proteomes" id="UP000727456"/>
    </source>
</evidence>
<dbReference type="Pfam" id="PF10677">
    <property type="entry name" value="DUF2490"/>
    <property type="match status" value="1"/>
</dbReference>
<name>A0ABX0TTT5_9SPHN</name>
<sequence>MRKILFAAAALCSATAASAETTQDGQLWGNVTLMSSFGKRGLYFLEAQPRFADGATRLSQLLLRGGIGLQVTDNLGVYAGYLHMLVPVAGGRDNNEERPFIQLMWQMGEVAGGKLSTRTRIEHRSFSRRPGDVVRVRSMIRWSHALTEGKTPRALLWAEPFVALNSQFWSAPAGLDQLRSFVGLELPLAGKSTLEAGYMNQALNDRGPNNRMNHIASFTLFIRP</sequence>
<evidence type="ECO:0000256" key="1">
    <source>
        <dbReference type="SAM" id="SignalP"/>
    </source>
</evidence>
<protein>
    <recommendedName>
        <fullName evidence="4">DUF2490 domain-containing protein</fullName>
    </recommendedName>
</protein>
<comment type="caution">
    <text evidence="2">The sequence shown here is derived from an EMBL/GenBank/DDBJ whole genome shotgun (WGS) entry which is preliminary data.</text>
</comment>